<dbReference type="CDD" id="cd07718">
    <property type="entry name" value="RNaseZ_ELAC1_ELAC2-C-term-like_MBL-fold"/>
    <property type="match status" value="1"/>
</dbReference>
<dbReference type="GO" id="GO:0046872">
    <property type="term" value="F:metal ion binding"/>
    <property type="evidence" value="ECO:0007669"/>
    <property type="project" value="UniProtKB-KW"/>
</dbReference>
<keyword evidence="9" id="KW-0378">Hydrolase</keyword>
<evidence type="ECO:0000256" key="7">
    <source>
        <dbReference type="ARBA" id="ARBA00022723"/>
    </source>
</evidence>
<dbReference type="GO" id="GO:0042781">
    <property type="term" value="F:3'-tRNA processing endoribonuclease activity"/>
    <property type="evidence" value="ECO:0007669"/>
    <property type="project" value="UniProtKB-EC"/>
</dbReference>
<evidence type="ECO:0000256" key="8">
    <source>
        <dbReference type="ARBA" id="ARBA00022759"/>
    </source>
</evidence>
<evidence type="ECO:0000256" key="2">
    <source>
        <dbReference type="ARBA" id="ARBA00001947"/>
    </source>
</evidence>
<dbReference type="EMBL" id="BQMJ01000016">
    <property type="protein sequence ID" value="GJQ10563.1"/>
    <property type="molecule type" value="Genomic_DNA"/>
</dbReference>
<dbReference type="EMBL" id="BQMJ01000020">
    <property type="protein sequence ID" value="GJQ11057.1"/>
    <property type="molecule type" value="Genomic_DNA"/>
</dbReference>
<accession>A0A9C7PW64</accession>
<dbReference type="InterPro" id="IPR027794">
    <property type="entry name" value="tRNase_Z_dom"/>
</dbReference>
<organism evidence="14 15">
    <name type="scientific">Galdieria partita</name>
    <dbReference type="NCBI Taxonomy" id="83374"/>
    <lineage>
        <taxon>Eukaryota</taxon>
        <taxon>Rhodophyta</taxon>
        <taxon>Bangiophyceae</taxon>
        <taxon>Galdieriales</taxon>
        <taxon>Galdieriaceae</taxon>
        <taxon>Galdieria</taxon>
    </lineage>
</organism>
<evidence type="ECO:0000259" key="11">
    <source>
        <dbReference type="Pfam" id="PF12706"/>
    </source>
</evidence>
<proteinExistence type="inferred from homology"/>
<keyword evidence="6" id="KW-0540">Nuclease</keyword>
<reference evidence="14" key="1">
    <citation type="journal article" date="2022" name="Proc. Natl. Acad. Sci. U.S.A.">
        <title>Life cycle and functional genomics of the unicellular red alga Galdieria for elucidating algal and plant evolution and industrial use.</title>
        <authorList>
            <person name="Hirooka S."/>
            <person name="Itabashi T."/>
            <person name="Ichinose T.M."/>
            <person name="Onuma R."/>
            <person name="Fujiwara T."/>
            <person name="Yamashita S."/>
            <person name="Jong L.W."/>
            <person name="Tomita R."/>
            <person name="Iwane A.H."/>
            <person name="Miyagishima S.Y."/>
        </authorList>
    </citation>
    <scope>NUCLEOTIDE SEQUENCE</scope>
    <source>
        <strain evidence="14">NBRC 102759</strain>
    </source>
</reference>
<feature type="domain" description="tRNase Z endonuclease" evidence="12">
    <location>
        <begin position="7"/>
        <end position="58"/>
    </location>
</feature>
<dbReference type="PANTHER" id="PTHR12553">
    <property type="entry name" value="ZINC PHOSPHODIESTERASE ELAC PROTEIN 2"/>
    <property type="match status" value="1"/>
</dbReference>
<comment type="cofactor">
    <cofactor evidence="2">
        <name>Zn(2+)</name>
        <dbReference type="ChEBI" id="CHEBI:29105"/>
    </cofactor>
</comment>
<dbReference type="EC" id="3.1.26.11" evidence="4"/>
<sequence>MVQCHLQVVGSGKADTGLSIILFFDDHRYLFNCGEGTQRLCAEKGLNLFRVDTVFFTQLDALSAGGLFGTLLTLADAGKTSLELFGPTGLARFFTASSSFYRRPSLELSINEIGFDALYGNIYQDMNIEVAAVPLVSTFFPKDQKVDGSKLKRPRITSKKLVVCYVVTMKDIPGKFDPLAAKALNVPKGPLFGRLSKGETITLSDGKKIFPSQVVSEPFPGPCIGIVSCPDIHYISSVTSSSRLSRFALRSIQNSKKKERHLCVVHMGTSAVFEDKNYIEWAQSLGEDVHHILLLEDSLDAPLIFDSQAELLKLLSTSVDKELFQVPKDTSTLDKTDRKVFFDLQKRIMERWSNVNVVFGESLLKYHLAPLSKLGVDRTAMGRAYQVVIDPNTERENEDLGLLETTRSQAFESSRKSPTCFEDVGEVIFFGTGAAIPSKLRNVSGICLHLYHRGGILLDCGEGTFGQILRVFGITEVNNFIAQLKLIFVSHMHADHHLGLLRILEYRLKLDYEQPLIILGPSELSVWLEAYEQINGQLLHYVFLDNESFTCPQEPIVNYMSSNIGLQVETVPVLHCFHAYGIVLFDNLFEWKMVYSGDTMPCDALIRAGQGANLVIHEATFESNMEQIALEKGHCTYRQALDVCKAMNPEWIILTHFSQRYAKFPVIDNLSDTNEFVAFDLLRVPFSKLSLLPSLLPALCELFKGEEESNGKELHDAS</sequence>
<dbReference type="AlphaFoldDB" id="A0A9C7PW64"/>
<protein>
    <recommendedName>
        <fullName evidence="4">ribonuclease Z</fullName>
        <ecNumber evidence="4">3.1.26.11</ecNumber>
    </recommendedName>
</protein>
<dbReference type="Gene3D" id="3.60.15.10">
    <property type="entry name" value="Ribonuclease Z/Hydroxyacylglutathione hydrolase-like"/>
    <property type="match status" value="2"/>
</dbReference>
<dbReference type="PANTHER" id="PTHR12553:SF49">
    <property type="entry name" value="ZINC PHOSPHODIESTERASE ELAC PROTEIN 2"/>
    <property type="match status" value="1"/>
</dbReference>
<evidence type="ECO:0000256" key="9">
    <source>
        <dbReference type="ARBA" id="ARBA00022801"/>
    </source>
</evidence>
<evidence type="ECO:0000256" key="3">
    <source>
        <dbReference type="ARBA" id="ARBA00007823"/>
    </source>
</evidence>
<keyword evidence="10" id="KW-0862">Zinc</keyword>
<dbReference type="OrthoDB" id="527344at2759"/>
<evidence type="ECO:0000256" key="5">
    <source>
        <dbReference type="ARBA" id="ARBA00022694"/>
    </source>
</evidence>
<evidence type="ECO:0000256" key="6">
    <source>
        <dbReference type="ARBA" id="ARBA00022722"/>
    </source>
</evidence>
<comment type="catalytic activity">
    <reaction evidence="1">
        <text>Endonucleolytic cleavage of RNA, removing extra 3' nucleotides from tRNA precursor, generating 3' termini of tRNAs. A 3'-hydroxy group is left at the tRNA terminus and a 5'-phosphoryl group is left at the trailer molecule.</text>
        <dbReference type="EC" id="3.1.26.11"/>
    </reaction>
</comment>
<dbReference type="GO" id="GO:1990180">
    <property type="term" value="P:mitochondrial tRNA 3'-end processing"/>
    <property type="evidence" value="ECO:0007669"/>
    <property type="project" value="TreeGrafter"/>
</dbReference>
<evidence type="ECO:0000313" key="15">
    <source>
        <dbReference type="Proteomes" id="UP001061958"/>
    </source>
</evidence>
<dbReference type="InterPro" id="IPR001279">
    <property type="entry name" value="Metallo-B-lactamas"/>
</dbReference>
<evidence type="ECO:0000256" key="4">
    <source>
        <dbReference type="ARBA" id="ARBA00012477"/>
    </source>
</evidence>
<dbReference type="Pfam" id="PF12706">
    <property type="entry name" value="Lactamase_B_2"/>
    <property type="match status" value="1"/>
</dbReference>
<dbReference type="InterPro" id="IPR036866">
    <property type="entry name" value="RibonucZ/Hydroxyglut_hydro"/>
</dbReference>
<dbReference type="Pfam" id="PF13691">
    <property type="entry name" value="Lactamase_B_4"/>
    <property type="match status" value="1"/>
</dbReference>
<feature type="domain" description="Metallo-beta-lactamase" evidence="11">
    <location>
        <begin position="456"/>
        <end position="657"/>
    </location>
</feature>
<dbReference type="Proteomes" id="UP001061958">
    <property type="component" value="Unassembled WGS sequence"/>
</dbReference>
<comment type="caution">
    <text evidence="14">The sequence shown here is derived from an EMBL/GenBank/DDBJ whole genome shotgun (WGS) entry which is preliminary data.</text>
</comment>
<keyword evidence="7" id="KW-0479">Metal-binding</keyword>
<dbReference type="GO" id="GO:0005739">
    <property type="term" value="C:mitochondrion"/>
    <property type="evidence" value="ECO:0007669"/>
    <property type="project" value="TreeGrafter"/>
</dbReference>
<reference evidence="14" key="2">
    <citation type="submission" date="2022-01" db="EMBL/GenBank/DDBJ databases">
        <authorList>
            <person name="Hirooka S."/>
            <person name="Miyagishima S.Y."/>
        </authorList>
    </citation>
    <scope>NUCLEOTIDE SEQUENCE</scope>
    <source>
        <strain evidence="14">NBRC 102759</strain>
    </source>
</reference>
<evidence type="ECO:0000313" key="13">
    <source>
        <dbReference type="EMBL" id="GJQ10563.1"/>
    </source>
</evidence>
<keyword evidence="8" id="KW-0255">Endonuclease</keyword>
<evidence type="ECO:0000256" key="1">
    <source>
        <dbReference type="ARBA" id="ARBA00000402"/>
    </source>
</evidence>
<comment type="similarity">
    <text evidence="3">Belongs to the RNase Z family.</text>
</comment>
<evidence type="ECO:0000256" key="10">
    <source>
        <dbReference type="ARBA" id="ARBA00022833"/>
    </source>
</evidence>
<evidence type="ECO:0000313" key="14">
    <source>
        <dbReference type="EMBL" id="GJQ11057.1"/>
    </source>
</evidence>
<dbReference type="SUPFAM" id="SSF56281">
    <property type="entry name" value="Metallo-hydrolase/oxidoreductase"/>
    <property type="match status" value="2"/>
</dbReference>
<name>A0A9C7PW64_9RHOD</name>
<gene>
    <name evidence="13" type="ORF">GpartN1_g2354.t1</name>
    <name evidence="14" type="ORF">GpartN1_g2848.t1</name>
</gene>
<keyword evidence="15" id="KW-1185">Reference proteome</keyword>
<keyword evidence="5" id="KW-0819">tRNA processing</keyword>
<dbReference type="InterPro" id="IPR047151">
    <property type="entry name" value="RNZ2-like"/>
</dbReference>
<evidence type="ECO:0000259" key="12">
    <source>
        <dbReference type="Pfam" id="PF13691"/>
    </source>
</evidence>